<evidence type="ECO:0000313" key="4">
    <source>
        <dbReference type="EMBL" id="ORW08383.1"/>
    </source>
</evidence>
<dbReference type="OrthoDB" id="9775296at2"/>
<evidence type="ECO:0000256" key="2">
    <source>
        <dbReference type="ARBA" id="ARBA00023002"/>
    </source>
</evidence>
<dbReference type="SUPFAM" id="SSF51735">
    <property type="entry name" value="NAD(P)-binding Rossmann-fold domains"/>
    <property type="match status" value="1"/>
</dbReference>
<comment type="caution">
    <text evidence="4">The sequence shown here is derived from an EMBL/GenBank/DDBJ whole genome shotgun (WGS) entry which is preliminary data.</text>
</comment>
<evidence type="ECO:0000313" key="5">
    <source>
        <dbReference type="Proteomes" id="UP000193866"/>
    </source>
</evidence>
<dbReference type="PROSITE" id="PS00061">
    <property type="entry name" value="ADH_SHORT"/>
    <property type="match status" value="1"/>
</dbReference>
<dbReference type="InterPro" id="IPR002347">
    <property type="entry name" value="SDR_fam"/>
</dbReference>
<evidence type="ECO:0000256" key="3">
    <source>
        <dbReference type="RuleBase" id="RU000363"/>
    </source>
</evidence>
<proteinExistence type="inferred from homology"/>
<dbReference type="Pfam" id="PF00106">
    <property type="entry name" value="adh_short"/>
    <property type="match status" value="1"/>
</dbReference>
<dbReference type="InterPro" id="IPR020904">
    <property type="entry name" value="Sc_DH/Rdtase_CS"/>
</dbReference>
<dbReference type="NCBIfam" id="NF005878">
    <property type="entry name" value="PRK07825.1"/>
    <property type="match status" value="1"/>
</dbReference>
<keyword evidence="5" id="KW-1185">Reference proteome</keyword>
<dbReference type="EMBL" id="LQPG01000036">
    <property type="protein sequence ID" value="ORW08383.1"/>
    <property type="molecule type" value="Genomic_DNA"/>
</dbReference>
<organism evidence="4 5">
    <name type="scientific">Mycolicibacter longobardus</name>
    <dbReference type="NCBI Taxonomy" id="1108812"/>
    <lineage>
        <taxon>Bacteria</taxon>
        <taxon>Bacillati</taxon>
        <taxon>Actinomycetota</taxon>
        <taxon>Actinomycetes</taxon>
        <taxon>Mycobacteriales</taxon>
        <taxon>Mycobacteriaceae</taxon>
        <taxon>Mycolicibacter</taxon>
    </lineage>
</organism>
<sequence>MRTASLDGCVVAITGGARGIGLATAHAFVAAGAKVAIGDLDVGLAEQAASALPGDVVALPLDVASAQSFSGFLDATRAALGPVDVLVNNAGVMLTGEFLAESISAEDTMIAVNLGGVIRGCKLAATRFTERGGGTIINVASMAGVAGFPGVATYCATKFGVMGLTHALREELRPHGITVCAILPGIVHTELSAGVQLPDTVEHFVSVEPVDIAKAVVAAARSGRAISYVPSRMRWVLAVARWMPERPRRLLARVTRTEQVYLAVDQATRDAYHARAGAGD</sequence>
<keyword evidence="2" id="KW-0560">Oxidoreductase</keyword>
<evidence type="ECO:0000256" key="1">
    <source>
        <dbReference type="ARBA" id="ARBA00006484"/>
    </source>
</evidence>
<evidence type="ECO:0008006" key="6">
    <source>
        <dbReference type="Google" id="ProtNLM"/>
    </source>
</evidence>
<dbReference type="RefSeq" id="WP_085266207.1">
    <property type="nucleotide sequence ID" value="NZ_JACKVG010000012.1"/>
</dbReference>
<accession>A0A1X1YBA7</accession>
<dbReference type="Gene3D" id="3.40.50.720">
    <property type="entry name" value="NAD(P)-binding Rossmann-like Domain"/>
    <property type="match status" value="1"/>
</dbReference>
<name>A0A1X1YBA7_9MYCO</name>
<dbReference type="PANTHER" id="PTHR43391">
    <property type="entry name" value="RETINOL DEHYDROGENASE-RELATED"/>
    <property type="match status" value="1"/>
</dbReference>
<dbReference type="AlphaFoldDB" id="A0A1X1YBA7"/>
<dbReference type="InterPro" id="IPR036291">
    <property type="entry name" value="NAD(P)-bd_dom_sf"/>
</dbReference>
<dbReference type="STRING" id="1108812.AWC16_19375"/>
<dbReference type="GO" id="GO:0016491">
    <property type="term" value="F:oxidoreductase activity"/>
    <property type="evidence" value="ECO:0007669"/>
    <property type="project" value="UniProtKB-KW"/>
</dbReference>
<comment type="similarity">
    <text evidence="1 3">Belongs to the short-chain dehydrogenases/reductases (SDR) family.</text>
</comment>
<protein>
    <recommendedName>
        <fullName evidence="6">Short-chain dehydrogenase</fullName>
    </recommendedName>
</protein>
<dbReference type="PANTHER" id="PTHR43391:SF12">
    <property type="entry name" value="OXIDOREDUCTASE EPHD-RELATED"/>
    <property type="match status" value="1"/>
</dbReference>
<dbReference type="PRINTS" id="PR00080">
    <property type="entry name" value="SDRFAMILY"/>
</dbReference>
<gene>
    <name evidence="4" type="ORF">AWC16_19375</name>
</gene>
<dbReference type="CDD" id="cd05233">
    <property type="entry name" value="SDR_c"/>
    <property type="match status" value="1"/>
</dbReference>
<dbReference type="PRINTS" id="PR00081">
    <property type="entry name" value="GDHRDH"/>
</dbReference>
<dbReference type="Proteomes" id="UP000193866">
    <property type="component" value="Unassembled WGS sequence"/>
</dbReference>
<reference evidence="4 5" key="1">
    <citation type="submission" date="2016-01" db="EMBL/GenBank/DDBJ databases">
        <title>The new phylogeny of the genus Mycobacterium.</title>
        <authorList>
            <person name="Tarcisio F."/>
            <person name="Conor M."/>
            <person name="Antonella G."/>
            <person name="Elisabetta G."/>
            <person name="Giulia F.S."/>
            <person name="Sara T."/>
            <person name="Anna F."/>
            <person name="Clotilde B."/>
            <person name="Roberto B."/>
            <person name="Veronica D.S."/>
            <person name="Fabio R."/>
            <person name="Monica P."/>
            <person name="Olivier J."/>
            <person name="Enrico T."/>
            <person name="Nicola S."/>
        </authorList>
    </citation>
    <scope>NUCLEOTIDE SEQUENCE [LARGE SCALE GENOMIC DNA]</scope>
    <source>
        <strain evidence="4 5">DSM 45394</strain>
    </source>
</reference>